<dbReference type="InterPro" id="IPR023214">
    <property type="entry name" value="HAD_sf"/>
</dbReference>
<proteinExistence type="predicted"/>
<dbReference type="GeneID" id="92353274"/>
<sequence>MKYAVWLDGVILKIDLTDILYRIYKGEPANIPITTETFEDWKEIFNIKDKIYLLSPYDEKNTKEIITKLGINVPYISNNGKTKPSKTPYEELIRRTGWDPINVITIGSSPLDLLSARFYDSRIKVACIERFSDCSRYSPYIIGKDLPSLLNSLRRLRKL</sequence>
<organism evidence="1">
    <name type="scientific">Sulfurisphaera javensis</name>
    <dbReference type="NCBI Taxonomy" id="2049879"/>
    <lineage>
        <taxon>Archaea</taxon>
        <taxon>Thermoproteota</taxon>
        <taxon>Thermoprotei</taxon>
        <taxon>Sulfolobales</taxon>
        <taxon>Sulfolobaceae</taxon>
        <taxon>Sulfurisphaera</taxon>
    </lineage>
</organism>
<dbReference type="AlphaFoldDB" id="A0AAT9GNM0"/>
<dbReference type="SUPFAM" id="SSF56784">
    <property type="entry name" value="HAD-like"/>
    <property type="match status" value="1"/>
</dbReference>
<reference evidence="1" key="1">
    <citation type="submission" date="2024-03" db="EMBL/GenBank/DDBJ databases">
        <title>Complete genome sequence of Sulfurisphaera javensis strain KD-1.</title>
        <authorList>
            <person name="Sakai H."/>
            <person name="Nur N."/>
            <person name="Suwanto A."/>
            <person name="Kurosawa N."/>
        </authorList>
    </citation>
    <scope>NUCLEOTIDE SEQUENCE</scope>
    <source>
        <strain evidence="1">KD-1</strain>
    </source>
</reference>
<evidence type="ECO:0008006" key="2">
    <source>
        <dbReference type="Google" id="ProtNLM"/>
    </source>
</evidence>
<name>A0AAT9GNM0_9CREN</name>
<dbReference type="InterPro" id="IPR036412">
    <property type="entry name" value="HAD-like_sf"/>
</dbReference>
<accession>A0AAT9GNM0</accession>
<dbReference type="Gene3D" id="3.40.50.1000">
    <property type="entry name" value="HAD superfamily/HAD-like"/>
    <property type="match status" value="1"/>
</dbReference>
<dbReference type="RefSeq" id="WP_369610629.1">
    <property type="nucleotide sequence ID" value="NZ_AP031322.1"/>
</dbReference>
<dbReference type="KEGG" id="sjv:SJAV_03440"/>
<evidence type="ECO:0000313" key="1">
    <source>
        <dbReference type="EMBL" id="BFH72400.1"/>
    </source>
</evidence>
<gene>
    <name evidence="1" type="ORF">SJAV_03440</name>
</gene>
<protein>
    <recommendedName>
        <fullName evidence="2">HAD family hydrolase</fullName>
    </recommendedName>
</protein>
<dbReference type="EMBL" id="AP031322">
    <property type="protein sequence ID" value="BFH72400.1"/>
    <property type="molecule type" value="Genomic_DNA"/>
</dbReference>